<dbReference type="Pfam" id="PF00144">
    <property type="entry name" value="Beta-lactamase"/>
    <property type="match status" value="1"/>
</dbReference>
<dbReference type="PANTHER" id="PTHR46825">
    <property type="entry name" value="D-ALANYL-D-ALANINE-CARBOXYPEPTIDASE/ENDOPEPTIDASE AMPH"/>
    <property type="match status" value="1"/>
</dbReference>
<feature type="chain" id="PRO_5015747070" evidence="3">
    <location>
        <begin position="31"/>
        <end position="514"/>
    </location>
</feature>
<dbReference type="OrthoDB" id="5946976at2759"/>
<dbReference type="PANTHER" id="PTHR46825:SF9">
    <property type="entry name" value="BETA-LACTAMASE-RELATED DOMAIN-CONTAINING PROTEIN"/>
    <property type="match status" value="1"/>
</dbReference>
<feature type="signal peptide" evidence="3">
    <location>
        <begin position="1"/>
        <end position="30"/>
    </location>
</feature>
<evidence type="ECO:0000256" key="2">
    <source>
        <dbReference type="SAM" id="MobiDB-lite"/>
    </source>
</evidence>
<protein>
    <submittedName>
        <fullName evidence="5">Beta-lactamase/transpeptidase-like protein</fullName>
    </submittedName>
</protein>
<keyword evidence="3" id="KW-0732">Signal</keyword>
<name>A0A2T2ZRU0_9PEZI</name>
<dbReference type="InterPro" id="IPR001466">
    <property type="entry name" value="Beta-lactam-related"/>
</dbReference>
<comment type="similarity">
    <text evidence="1">Belongs to the peptidase S12 family.</text>
</comment>
<evidence type="ECO:0000313" key="6">
    <source>
        <dbReference type="Proteomes" id="UP000241462"/>
    </source>
</evidence>
<gene>
    <name evidence="5" type="ORF">BD289DRAFT_448873</name>
</gene>
<feature type="domain" description="Beta-lactamase-related" evidence="4">
    <location>
        <begin position="97"/>
        <end position="483"/>
    </location>
</feature>
<feature type="non-terminal residue" evidence="5">
    <location>
        <position position="514"/>
    </location>
</feature>
<dbReference type="InParanoid" id="A0A2T2ZRU0"/>
<evidence type="ECO:0000256" key="1">
    <source>
        <dbReference type="ARBA" id="ARBA00038215"/>
    </source>
</evidence>
<sequence>MYLCRSSRAHALLAISACILTLVLVGSTVAALDTDARPGEARQLWQWQDAGQTRLAGSPQAYVQAVDDDDGGDDDDDDDDDDDEKKKKGPFTAAYKKHVEDLLEEWRVPGVAIGVVDGEDVWTAGYGIATFPATPVTPQTIFYGASTSKAFTSSVLALMITSGNYSVPAGPPAARLAWDTPIASLIPDDFVLAADGTGNGNGNGEGGTAAWATAHLTLEDALSHRTGMPRHDKASPHFLLSPSSGAPGGHTNDTRTPATVRDITRLQRHLPLNAAPRTKWQYCNHMYVVATHVVETLTGGRSLGAVLREWIWEPLGMQGTYFSLEDALAAAARERREEEGHYVASGYSWDPRTQTFTTVELMPTDEVGGAGAVMSTVDDYTKWLRMWLRQGAPLSAEAQRAVLTPRMLVNPEGTVVAAEDTGEGAASQQPYDFPLAYALGWQVGSYRGHRFWTHSGGMHAYGAEVFFCPQLEFGFVAFGNTALTSNALELALMWDMVDDRLGVPLDQRRDWTTG</sequence>
<reference evidence="5 6" key="1">
    <citation type="journal article" date="2018" name="Mycol. Prog.">
        <title>Coniella lustricola, a new species from submerged detritus.</title>
        <authorList>
            <person name="Raudabaugh D.B."/>
            <person name="Iturriaga T."/>
            <person name="Carver A."/>
            <person name="Mondo S."/>
            <person name="Pangilinan J."/>
            <person name="Lipzen A."/>
            <person name="He G."/>
            <person name="Amirebrahimi M."/>
            <person name="Grigoriev I.V."/>
            <person name="Miller A.N."/>
        </authorList>
    </citation>
    <scope>NUCLEOTIDE SEQUENCE [LARGE SCALE GENOMIC DNA]</scope>
    <source>
        <strain evidence="5 6">B22-T-1</strain>
    </source>
</reference>
<organism evidence="5 6">
    <name type="scientific">Coniella lustricola</name>
    <dbReference type="NCBI Taxonomy" id="2025994"/>
    <lineage>
        <taxon>Eukaryota</taxon>
        <taxon>Fungi</taxon>
        <taxon>Dikarya</taxon>
        <taxon>Ascomycota</taxon>
        <taxon>Pezizomycotina</taxon>
        <taxon>Sordariomycetes</taxon>
        <taxon>Sordariomycetidae</taxon>
        <taxon>Diaporthales</taxon>
        <taxon>Schizoparmaceae</taxon>
        <taxon>Coniella</taxon>
    </lineage>
</organism>
<feature type="region of interest" description="Disordered" evidence="2">
    <location>
        <begin position="64"/>
        <end position="89"/>
    </location>
</feature>
<dbReference type="Proteomes" id="UP000241462">
    <property type="component" value="Unassembled WGS sequence"/>
</dbReference>
<dbReference type="Gene3D" id="3.40.710.10">
    <property type="entry name" value="DD-peptidase/beta-lactamase superfamily"/>
    <property type="match status" value="1"/>
</dbReference>
<evidence type="ECO:0000256" key="3">
    <source>
        <dbReference type="SAM" id="SignalP"/>
    </source>
</evidence>
<evidence type="ECO:0000259" key="4">
    <source>
        <dbReference type="Pfam" id="PF00144"/>
    </source>
</evidence>
<keyword evidence="6" id="KW-1185">Reference proteome</keyword>
<proteinExistence type="inferred from homology"/>
<feature type="compositionally biased region" description="Acidic residues" evidence="2">
    <location>
        <begin position="66"/>
        <end position="83"/>
    </location>
</feature>
<dbReference type="SUPFAM" id="SSF56601">
    <property type="entry name" value="beta-lactamase/transpeptidase-like"/>
    <property type="match status" value="1"/>
</dbReference>
<dbReference type="EMBL" id="KZ678925">
    <property type="protein sequence ID" value="PSR74025.1"/>
    <property type="molecule type" value="Genomic_DNA"/>
</dbReference>
<evidence type="ECO:0000313" key="5">
    <source>
        <dbReference type="EMBL" id="PSR74025.1"/>
    </source>
</evidence>
<dbReference type="InterPro" id="IPR012338">
    <property type="entry name" value="Beta-lactam/transpept-like"/>
</dbReference>
<dbReference type="AlphaFoldDB" id="A0A2T2ZRU0"/>
<accession>A0A2T2ZRU0</accession>
<dbReference type="STRING" id="2025994.A0A2T2ZRU0"/>
<dbReference type="InterPro" id="IPR050491">
    <property type="entry name" value="AmpC-like"/>
</dbReference>